<dbReference type="SUPFAM" id="SSF48452">
    <property type="entry name" value="TPR-like"/>
    <property type="match status" value="1"/>
</dbReference>
<dbReference type="Proteomes" id="UP000663923">
    <property type="component" value="Chromosome"/>
</dbReference>
<dbReference type="EMBL" id="CP071794">
    <property type="protein sequence ID" value="QTD57568.1"/>
    <property type="molecule type" value="Genomic_DNA"/>
</dbReference>
<gene>
    <name evidence="2" type="ORF">J4G78_08635</name>
</gene>
<reference evidence="2 3" key="1">
    <citation type="submission" date="2021-03" db="EMBL/GenBank/DDBJ databases">
        <title>Complete genome of Parasphingorhabdus_sp.JHSY0214.</title>
        <authorList>
            <person name="Yoo J.H."/>
            <person name="Bae J.W."/>
        </authorList>
    </citation>
    <scope>NUCLEOTIDE SEQUENCE [LARGE SCALE GENOMIC DNA]</scope>
    <source>
        <strain evidence="2 3">JHSY0214</strain>
    </source>
</reference>
<protein>
    <recommendedName>
        <fullName evidence="4">Tetratricopeptide repeat protein</fullName>
    </recommendedName>
</protein>
<keyword evidence="1" id="KW-1133">Transmembrane helix</keyword>
<dbReference type="InterPro" id="IPR011990">
    <property type="entry name" value="TPR-like_helical_dom_sf"/>
</dbReference>
<proteinExistence type="predicted"/>
<evidence type="ECO:0000256" key="1">
    <source>
        <dbReference type="SAM" id="Phobius"/>
    </source>
</evidence>
<sequence>MPDEPVSRTYFSKLLWPDRFEAQAKASLRQCLHYLGKLLNPFQHNILSITRETIHLNRSALQSDLDALEDRLAFGEDDQAITMLDFIGSKQLLEQMQIGDGFDDWLEAQRETVEQRLKQAVKKALGKLEKGGDKKTRRRLLNSWRTRHPEAVDMVATTTDQTKTDKSKSKIKRFRWLVAAATILLALIAYITFDAFRSPAPATNLVRIEPFQVIGDDADLEKLAADITPQLLSALTANRISTILENKPGNALQEFDLKGSISTQGADRQVTLQLLDHGTGRVIWSEIFARPQSQIDLFATHIASKPAGILRCIAQLRSDVYKSTGKSLPLYAQYCAESSDGDYNKNYVLFSEPIYLAEPDNPSAISLYADTLARQAQWGDSLSETERSKLRQKSRMLIDQVIADDPDAPYANYLLANNMPMSGNWAAVEKLSLLATAQTRMPDAVYRHQASLLRQVGRLKDATKVFEELAAANPADVFAHARLGWMYISLGDKIGAKRALAMAERLDPDWPELHIRRLQQDLYLEDAESALRRLREPLVMTTTQLKCSQIFARARLAAKPDLAALEAACKDEGQHWLIRMYVGLGELDRAFDLAERFDWSTIAGSTMILYYSDTAAFRRDPRFWPLAKRIGLLDYWQKTGRWPDFCEDEELPIACKTAASTL</sequence>
<feature type="transmembrane region" description="Helical" evidence="1">
    <location>
        <begin position="174"/>
        <end position="193"/>
    </location>
</feature>
<organism evidence="2 3">
    <name type="scientific">Parasphingorhabdus cellanae</name>
    <dbReference type="NCBI Taxonomy" id="2806553"/>
    <lineage>
        <taxon>Bacteria</taxon>
        <taxon>Pseudomonadati</taxon>
        <taxon>Pseudomonadota</taxon>
        <taxon>Alphaproteobacteria</taxon>
        <taxon>Sphingomonadales</taxon>
        <taxon>Sphingomonadaceae</taxon>
        <taxon>Parasphingorhabdus</taxon>
    </lineage>
</organism>
<evidence type="ECO:0000313" key="3">
    <source>
        <dbReference type="Proteomes" id="UP000663923"/>
    </source>
</evidence>
<evidence type="ECO:0008006" key="4">
    <source>
        <dbReference type="Google" id="ProtNLM"/>
    </source>
</evidence>
<dbReference type="Gene3D" id="1.25.40.10">
    <property type="entry name" value="Tetratricopeptide repeat domain"/>
    <property type="match status" value="1"/>
</dbReference>
<keyword evidence="3" id="KW-1185">Reference proteome</keyword>
<keyword evidence="1" id="KW-0472">Membrane</keyword>
<evidence type="ECO:0000313" key="2">
    <source>
        <dbReference type="EMBL" id="QTD57568.1"/>
    </source>
</evidence>
<dbReference type="RefSeq" id="WP_207990144.1">
    <property type="nucleotide sequence ID" value="NZ_CP071794.1"/>
</dbReference>
<accession>A0ABX7TB47</accession>
<name>A0ABX7TB47_9SPHN</name>
<keyword evidence="1" id="KW-0812">Transmembrane</keyword>